<evidence type="ECO:0000259" key="7">
    <source>
        <dbReference type="PROSITE" id="PS50113"/>
    </source>
</evidence>
<dbReference type="RefSeq" id="WP_121441398.1">
    <property type="nucleotide sequence ID" value="NZ_RCDA01000001.1"/>
</dbReference>
<dbReference type="SUPFAM" id="SSF55785">
    <property type="entry name" value="PYP-like sensor domain (PAS domain)"/>
    <property type="match status" value="2"/>
</dbReference>
<dbReference type="AlphaFoldDB" id="A0A498C5N1"/>
<dbReference type="Gene3D" id="3.30.450.350">
    <property type="entry name" value="CHASE domain"/>
    <property type="match status" value="1"/>
</dbReference>
<protein>
    <submittedName>
        <fullName evidence="10">PAS domain S-box-containing protein/diguanylate cyclase (GGDEF)-like protein</fullName>
    </submittedName>
</protein>
<comment type="caution">
    <text evidence="10">The sequence shown here is derived from an EMBL/GenBank/DDBJ whole genome shotgun (WGS) entry which is preliminary data.</text>
</comment>
<dbReference type="PROSITE" id="PS50113">
    <property type="entry name" value="PAC"/>
    <property type="match status" value="1"/>
</dbReference>
<dbReference type="GO" id="GO:0003824">
    <property type="term" value="F:catalytic activity"/>
    <property type="evidence" value="ECO:0007669"/>
    <property type="project" value="UniProtKB-ARBA"/>
</dbReference>
<dbReference type="InterPro" id="IPR000700">
    <property type="entry name" value="PAS-assoc_C"/>
</dbReference>
<dbReference type="InterPro" id="IPR052155">
    <property type="entry name" value="Biofilm_reg_signaling"/>
</dbReference>
<dbReference type="PROSITE" id="PS50887">
    <property type="entry name" value="GGDEF"/>
    <property type="match status" value="1"/>
</dbReference>
<dbReference type="InterPro" id="IPR035965">
    <property type="entry name" value="PAS-like_dom_sf"/>
</dbReference>
<dbReference type="SMART" id="SM00086">
    <property type="entry name" value="PAC"/>
    <property type="match status" value="1"/>
</dbReference>
<evidence type="ECO:0000313" key="11">
    <source>
        <dbReference type="Proteomes" id="UP000275461"/>
    </source>
</evidence>
<dbReference type="Pfam" id="PF08448">
    <property type="entry name" value="PAS_4"/>
    <property type="match status" value="1"/>
</dbReference>
<evidence type="ECO:0000259" key="6">
    <source>
        <dbReference type="PROSITE" id="PS50112"/>
    </source>
</evidence>
<dbReference type="Proteomes" id="UP000275461">
    <property type="component" value="Unassembled WGS sequence"/>
</dbReference>
<dbReference type="NCBIfam" id="TIGR00254">
    <property type="entry name" value="GGDEF"/>
    <property type="match status" value="1"/>
</dbReference>
<sequence length="717" mass="79025">MNRLPRQLLPLLTALLAGAVVVGVGLWAERLAEERSLQQVRAQITSQVSTLRARLEGELNANAYLVTGLANYVATNPDIDRETFEQMASETLAPDSALRHITLAPDNVITLAYPLEGNEAAIGTDLVNHPDQGESVRRVMREQRTVVGGPTELVQGGMALIVRTPVYTNDDNYWGLASVPVRLDSLYQRAGVDRASETLDLAIRGHDGRGAEGAVFHGNPELFEADAVRQLVSFIGNEWEIAARPSHGWDAAAALPAWRKAALGGSALIAAMLGWLLTRQTLSLHDSERQFRHLVQGVNGVVLRWGGDGRIHFINAHGERLFGYQPGELVGRSVIGTIVPPRDKDGRDLVRLIQAIQHAPDRYALNENEVVRKDGSRRWMMWSNQAVRGTDGEIEEVLSIGHDHTRGREAELALRRVSRKLEAIVHALPDIGFVLDDQGLYVDVIGGRDSQHYPDADRLRGRTLQEVLPPQQAAAFQAVVQQAIQDDSLVTHEYTLDADSEDLAVTKGDMPGRQWFEARVYPLPPDVHERPAVVWLAYNVTERKQAEARIRHLALHDNLTGLANRRLLQDRLDQAIGLAHRHQERVALLFIDLDHFKPINDRHGHEFGDKVLCQVAERLQGLVRASDTVARYGGDEFVLLLQAIESAESALAVADKIVQAIPAPITVDGKTCQVGASVGVALYPDHGGTADELLRMADRSMYGVKQTCRGHYLVATP</sequence>
<dbReference type="InterPro" id="IPR001610">
    <property type="entry name" value="PAC"/>
</dbReference>
<dbReference type="Gene3D" id="3.30.450.20">
    <property type="entry name" value="PAS domain"/>
    <property type="match status" value="2"/>
</dbReference>
<keyword evidence="3" id="KW-0812">Transmembrane</keyword>
<keyword evidence="11" id="KW-1185">Reference proteome</keyword>
<dbReference type="PANTHER" id="PTHR44757:SF2">
    <property type="entry name" value="BIOFILM ARCHITECTURE MAINTENANCE PROTEIN MBAA"/>
    <property type="match status" value="1"/>
</dbReference>
<dbReference type="GO" id="GO:0006355">
    <property type="term" value="P:regulation of DNA-templated transcription"/>
    <property type="evidence" value="ECO:0007669"/>
    <property type="project" value="InterPro"/>
</dbReference>
<evidence type="ECO:0000256" key="2">
    <source>
        <dbReference type="ARBA" id="ARBA00004370"/>
    </source>
</evidence>
<evidence type="ECO:0000256" key="1">
    <source>
        <dbReference type="ARBA" id="ARBA00001946"/>
    </source>
</evidence>
<dbReference type="PROSITE" id="PS50839">
    <property type="entry name" value="CHASE"/>
    <property type="match status" value="1"/>
</dbReference>
<comment type="cofactor">
    <cofactor evidence="1">
        <name>Mg(2+)</name>
        <dbReference type="ChEBI" id="CHEBI:18420"/>
    </cofactor>
</comment>
<evidence type="ECO:0000259" key="8">
    <source>
        <dbReference type="PROSITE" id="PS50839"/>
    </source>
</evidence>
<reference evidence="10 11" key="1">
    <citation type="submission" date="2018-10" db="EMBL/GenBank/DDBJ databases">
        <title>Genomic Encyclopedia of Type Strains, Phase IV (KMG-IV): sequencing the most valuable type-strain genomes for metagenomic binning, comparative biology and taxonomic classification.</title>
        <authorList>
            <person name="Goeker M."/>
        </authorList>
    </citation>
    <scope>NUCLEOTIDE SEQUENCE [LARGE SCALE GENOMIC DNA]</scope>
    <source>
        <strain evidence="10 11">DSM 12769</strain>
    </source>
</reference>
<dbReference type="FunFam" id="3.30.70.270:FF:000001">
    <property type="entry name" value="Diguanylate cyclase domain protein"/>
    <property type="match status" value="1"/>
</dbReference>
<feature type="domain" description="CHASE" evidence="8">
    <location>
        <begin position="73"/>
        <end position="197"/>
    </location>
</feature>
<organism evidence="10 11">
    <name type="scientific">Alkalispirillum mobile</name>
    <dbReference type="NCBI Taxonomy" id="85925"/>
    <lineage>
        <taxon>Bacteria</taxon>
        <taxon>Pseudomonadati</taxon>
        <taxon>Pseudomonadota</taxon>
        <taxon>Gammaproteobacteria</taxon>
        <taxon>Chromatiales</taxon>
        <taxon>Ectothiorhodospiraceae</taxon>
        <taxon>Alkalispirillum</taxon>
    </lineage>
</organism>
<dbReference type="OrthoDB" id="9812260at2"/>
<keyword evidence="4" id="KW-1133">Transmembrane helix</keyword>
<evidence type="ECO:0000256" key="4">
    <source>
        <dbReference type="ARBA" id="ARBA00022989"/>
    </source>
</evidence>
<dbReference type="CDD" id="cd01949">
    <property type="entry name" value="GGDEF"/>
    <property type="match status" value="1"/>
</dbReference>
<dbReference type="PANTHER" id="PTHR44757">
    <property type="entry name" value="DIGUANYLATE CYCLASE DGCP"/>
    <property type="match status" value="1"/>
</dbReference>
<dbReference type="GO" id="GO:0016020">
    <property type="term" value="C:membrane"/>
    <property type="evidence" value="ECO:0007669"/>
    <property type="project" value="UniProtKB-SubCell"/>
</dbReference>
<dbReference type="Pfam" id="PF00990">
    <property type="entry name" value="GGDEF"/>
    <property type="match status" value="1"/>
</dbReference>
<dbReference type="SUPFAM" id="SSF55073">
    <property type="entry name" value="Nucleotide cyclase"/>
    <property type="match status" value="1"/>
</dbReference>
<dbReference type="CDD" id="cd00130">
    <property type="entry name" value="PAS"/>
    <property type="match status" value="1"/>
</dbReference>
<dbReference type="EMBL" id="RCDA01000001">
    <property type="protein sequence ID" value="RLK50952.1"/>
    <property type="molecule type" value="Genomic_DNA"/>
</dbReference>
<dbReference type="InterPro" id="IPR000160">
    <property type="entry name" value="GGDEF_dom"/>
</dbReference>
<dbReference type="PROSITE" id="PS50112">
    <property type="entry name" value="PAS"/>
    <property type="match status" value="1"/>
</dbReference>
<name>A0A498C5N1_9GAMM</name>
<dbReference type="InterPro" id="IPR042240">
    <property type="entry name" value="CHASE_sf"/>
</dbReference>
<feature type="domain" description="PAC" evidence="7">
    <location>
        <begin position="364"/>
        <end position="416"/>
    </location>
</feature>
<dbReference type="Pfam" id="PF03924">
    <property type="entry name" value="CHASE"/>
    <property type="match status" value="1"/>
</dbReference>
<dbReference type="SMART" id="SM00091">
    <property type="entry name" value="PAS"/>
    <property type="match status" value="2"/>
</dbReference>
<feature type="domain" description="PAS" evidence="6">
    <location>
        <begin position="287"/>
        <end position="345"/>
    </location>
</feature>
<proteinExistence type="predicted"/>
<dbReference type="Gene3D" id="3.30.70.270">
    <property type="match status" value="1"/>
</dbReference>
<dbReference type="InterPro" id="IPR013767">
    <property type="entry name" value="PAS_fold"/>
</dbReference>
<accession>A0A498C5N1</accession>
<dbReference type="Pfam" id="PF00989">
    <property type="entry name" value="PAS"/>
    <property type="match status" value="1"/>
</dbReference>
<evidence type="ECO:0000313" key="10">
    <source>
        <dbReference type="EMBL" id="RLK50952.1"/>
    </source>
</evidence>
<dbReference type="SMART" id="SM01079">
    <property type="entry name" value="CHASE"/>
    <property type="match status" value="1"/>
</dbReference>
<dbReference type="InterPro" id="IPR013656">
    <property type="entry name" value="PAS_4"/>
</dbReference>
<gene>
    <name evidence="10" type="ORF">DFR31_0864</name>
</gene>
<dbReference type="InterPro" id="IPR006189">
    <property type="entry name" value="CHASE_dom"/>
</dbReference>
<dbReference type="SMART" id="SM00267">
    <property type="entry name" value="GGDEF"/>
    <property type="match status" value="1"/>
</dbReference>
<feature type="domain" description="GGDEF" evidence="9">
    <location>
        <begin position="584"/>
        <end position="717"/>
    </location>
</feature>
<evidence type="ECO:0000259" key="9">
    <source>
        <dbReference type="PROSITE" id="PS50887"/>
    </source>
</evidence>
<dbReference type="NCBIfam" id="TIGR00229">
    <property type="entry name" value="sensory_box"/>
    <property type="match status" value="1"/>
</dbReference>
<keyword evidence="5" id="KW-0472">Membrane</keyword>
<evidence type="ECO:0000256" key="5">
    <source>
        <dbReference type="ARBA" id="ARBA00023136"/>
    </source>
</evidence>
<evidence type="ECO:0000256" key="3">
    <source>
        <dbReference type="ARBA" id="ARBA00022692"/>
    </source>
</evidence>
<comment type="subcellular location">
    <subcellularLocation>
        <location evidence="2">Membrane</location>
    </subcellularLocation>
</comment>
<dbReference type="InterPro" id="IPR043128">
    <property type="entry name" value="Rev_trsase/Diguanyl_cyclase"/>
</dbReference>
<dbReference type="InterPro" id="IPR029787">
    <property type="entry name" value="Nucleotide_cyclase"/>
</dbReference>
<dbReference type="InterPro" id="IPR000014">
    <property type="entry name" value="PAS"/>
</dbReference>
<dbReference type="GO" id="GO:0007165">
    <property type="term" value="P:signal transduction"/>
    <property type="evidence" value="ECO:0007669"/>
    <property type="project" value="UniProtKB-ARBA"/>
</dbReference>